<organism evidence="1 2">
    <name type="scientific">Planococcus antarcticus DSM 14505</name>
    <dbReference type="NCBI Taxonomy" id="1185653"/>
    <lineage>
        <taxon>Bacteria</taxon>
        <taxon>Bacillati</taxon>
        <taxon>Bacillota</taxon>
        <taxon>Bacilli</taxon>
        <taxon>Bacillales</taxon>
        <taxon>Caryophanaceae</taxon>
        <taxon>Planococcus</taxon>
    </lineage>
</organism>
<reference evidence="1 2" key="1">
    <citation type="journal article" date="2012" name="J. Bacteriol.">
        <title>Genome Sequence of the Antarctic Psychrophile Bacterium Planococcus antarcticus DSM 14505.</title>
        <authorList>
            <person name="Margolles A."/>
            <person name="Gueimonde M."/>
            <person name="Sanchez B."/>
        </authorList>
    </citation>
    <scope>NUCLEOTIDE SEQUENCE [LARGE SCALE GENOMIC DNA]</scope>
    <source>
        <strain evidence="1 2">DSM 14505</strain>
    </source>
</reference>
<proteinExistence type="predicted"/>
<dbReference type="Pfam" id="PF13412">
    <property type="entry name" value="HTH_24"/>
    <property type="match status" value="1"/>
</dbReference>
<dbReference type="RefSeq" id="WP_006831300.1">
    <property type="nucleotide sequence ID" value="NZ_AJYB01000080.1"/>
</dbReference>
<sequence length="452" mass="51206">MGIIKLVEEEGKTQIKHWQNAYLSPTKRRGSVGVVQWKESKDGRTSESRQWITLKNAGDLSRMSSGIQKRLTNAFLTLNAFQEVNGQTNRRTANLAQIRNIGVDIDCYNVGMTPEQAEGAIQDMIIQCEIPNPNLVIWSGNGLQLIYSIEGGAAPSLAWLTKHITVQLVAKASALGADAACTDLTRVFRLPGSYNQKPGKETKLVRVELWRTLEYDLSELYAYCEPLEHRKKRISKPHLYPLPKRSDMGYKTQTLNLTRINDFYKLIDLREGNIENRNVLLYDFSYCFGLQTDIEDAVIQQANRMNNSLDDPISKFEVERVAKNAFNDSRSYWKTYSDNGYRALPYRTNDGIIKPKKNETLIEHHGITTAEMKEMQTIIDGNEKYARLVAKRRAAGMKTLKEHNDTQKADKAQRAYLLAKLKAENPGATQRQLAGMMGVSIGTVNNLLKELK</sequence>
<dbReference type="AlphaFoldDB" id="A0AA87III7"/>
<evidence type="ECO:0000313" key="2">
    <source>
        <dbReference type="Proteomes" id="UP000004725"/>
    </source>
</evidence>
<protein>
    <submittedName>
        <fullName evidence="1">Replication protein</fullName>
    </submittedName>
</protein>
<dbReference type="Proteomes" id="UP000004725">
    <property type="component" value="Unassembled WGS sequence"/>
</dbReference>
<gene>
    <name evidence="1" type="ORF">A1A1_16760</name>
</gene>
<dbReference type="Gene3D" id="3.30.70.1790">
    <property type="entry name" value="RepB DNA-primase, N-terminal domain"/>
    <property type="match status" value="1"/>
</dbReference>
<evidence type="ECO:0000313" key="1">
    <source>
        <dbReference type="EMBL" id="EIM05334.1"/>
    </source>
</evidence>
<comment type="caution">
    <text evidence="1">The sequence shown here is derived from an EMBL/GenBank/DDBJ whole genome shotgun (WGS) entry which is preliminary data.</text>
</comment>
<accession>A0AA87III7</accession>
<dbReference type="EMBL" id="AJYB01000080">
    <property type="protein sequence ID" value="EIM05334.1"/>
    <property type="molecule type" value="Genomic_DNA"/>
</dbReference>
<name>A0AA87III7_9BACL</name>